<evidence type="ECO:0000256" key="9">
    <source>
        <dbReference type="SAM" id="MobiDB-lite"/>
    </source>
</evidence>
<dbReference type="GO" id="GO:0043651">
    <property type="term" value="P:linoleic acid metabolic process"/>
    <property type="evidence" value="ECO:0007669"/>
    <property type="project" value="UniProtKB-ARBA"/>
</dbReference>
<comment type="cofactor">
    <cofactor evidence="2">
        <name>Mn(2+)</name>
        <dbReference type="ChEBI" id="CHEBI:29035"/>
    </cofactor>
</comment>
<dbReference type="Gene3D" id="3.10.450.60">
    <property type="match status" value="1"/>
</dbReference>
<dbReference type="RefSeq" id="XP_024745438.1">
    <property type="nucleotide sequence ID" value="XM_024895811.1"/>
</dbReference>
<dbReference type="Pfam" id="PF00305">
    <property type="entry name" value="Lipoxygenase"/>
    <property type="match status" value="1"/>
</dbReference>
<gene>
    <name evidence="11" type="ORF">BBK36DRAFT_1172955</name>
</gene>
<dbReference type="OrthoDB" id="407298at2759"/>
<proteinExistence type="predicted"/>
<dbReference type="AlphaFoldDB" id="A0A2T4AYR0"/>
<evidence type="ECO:0000256" key="8">
    <source>
        <dbReference type="ARBA" id="ARBA00023211"/>
    </source>
</evidence>
<evidence type="ECO:0000259" key="10">
    <source>
        <dbReference type="PROSITE" id="PS51393"/>
    </source>
</evidence>
<name>A0A2T4AYR0_9HYPO</name>
<dbReference type="GO" id="GO:0050584">
    <property type="term" value="F:linoleate 11-lipoxygenase activity"/>
    <property type="evidence" value="ECO:0007669"/>
    <property type="project" value="UniProtKB-EC"/>
</dbReference>
<dbReference type="Gene3D" id="1.20.245.10">
    <property type="entry name" value="Lipoxygenase-1, Domain 5"/>
    <property type="match status" value="1"/>
</dbReference>
<dbReference type="InterPro" id="IPR000907">
    <property type="entry name" value="LipOase"/>
</dbReference>
<organism evidence="11 12">
    <name type="scientific">Trichoderma citrinoviride</name>
    <dbReference type="NCBI Taxonomy" id="58853"/>
    <lineage>
        <taxon>Eukaryota</taxon>
        <taxon>Fungi</taxon>
        <taxon>Dikarya</taxon>
        <taxon>Ascomycota</taxon>
        <taxon>Pezizomycotina</taxon>
        <taxon>Sordariomycetes</taxon>
        <taxon>Hypocreomycetidae</taxon>
        <taxon>Hypocreales</taxon>
        <taxon>Hypocreaceae</taxon>
        <taxon>Trichoderma</taxon>
    </lineage>
</organism>
<reference evidence="12" key="1">
    <citation type="submission" date="2016-07" db="EMBL/GenBank/DDBJ databases">
        <title>Multiple horizontal gene transfer events from other fungi enriched the ability of initially mycotrophic Trichoderma (Ascomycota) to feed on dead plant biomass.</title>
        <authorList>
            <consortium name="DOE Joint Genome Institute"/>
            <person name="Atanasova L."/>
            <person name="Chenthamara K."/>
            <person name="Zhang J."/>
            <person name="Grujic M."/>
            <person name="Henrissat B."/>
            <person name="Kuo A."/>
            <person name="Aerts A."/>
            <person name="Salamov A."/>
            <person name="Lipzen A."/>
            <person name="Labutti K."/>
            <person name="Barry K."/>
            <person name="Miao Y."/>
            <person name="Rahimi M.J."/>
            <person name="Shen Q."/>
            <person name="Grigoriev I.V."/>
            <person name="Kubicek C.P."/>
            <person name="Druzhinina I.S."/>
        </authorList>
    </citation>
    <scope>NUCLEOTIDE SEQUENCE [LARGE SCALE GENOMIC DNA]</scope>
    <source>
        <strain evidence="12">TUCIM 6016</strain>
    </source>
</reference>
<comment type="catalytic activity">
    <reaction evidence="1">
        <text>(9Z,12Z)-octadecadienoate + O2 = (11S)-hydroperoxy-(9Z,12Z)-octadecadienoate</text>
        <dbReference type="Rhea" id="RHEA:18993"/>
        <dbReference type="ChEBI" id="CHEBI:15379"/>
        <dbReference type="ChEBI" id="CHEBI:30245"/>
        <dbReference type="ChEBI" id="CHEBI:57467"/>
        <dbReference type="EC" id="1.13.11.45"/>
    </reaction>
</comment>
<dbReference type="PROSITE" id="PS51393">
    <property type="entry name" value="LIPOXYGENASE_3"/>
    <property type="match status" value="1"/>
</dbReference>
<feature type="compositionally biased region" description="Basic and acidic residues" evidence="9">
    <location>
        <begin position="21"/>
        <end position="30"/>
    </location>
</feature>
<accession>A0A2T4AYR0</accession>
<evidence type="ECO:0000256" key="5">
    <source>
        <dbReference type="ARBA" id="ARBA00022723"/>
    </source>
</evidence>
<evidence type="ECO:0000256" key="1">
    <source>
        <dbReference type="ARBA" id="ARBA00000366"/>
    </source>
</evidence>
<keyword evidence="12" id="KW-1185">Reference proteome</keyword>
<dbReference type="SUPFAM" id="SSF48484">
    <property type="entry name" value="Lipoxigenase"/>
    <property type="match status" value="1"/>
</dbReference>
<protein>
    <recommendedName>
        <fullName evidence="4">Manganese lipoxygenase</fullName>
        <ecNumber evidence="3">1.13.11.45</ecNumber>
    </recommendedName>
</protein>
<evidence type="ECO:0000313" key="12">
    <source>
        <dbReference type="Proteomes" id="UP000241546"/>
    </source>
</evidence>
<keyword evidence="8" id="KW-0464">Manganese</keyword>
<dbReference type="InterPro" id="IPR036226">
    <property type="entry name" value="LipOase_C_sf"/>
</dbReference>
<dbReference type="Proteomes" id="UP000241546">
    <property type="component" value="Unassembled WGS sequence"/>
</dbReference>
<evidence type="ECO:0000256" key="4">
    <source>
        <dbReference type="ARBA" id="ARBA00021175"/>
    </source>
</evidence>
<keyword evidence="7" id="KW-0560">Oxidoreductase</keyword>
<dbReference type="GO" id="GO:0034440">
    <property type="term" value="P:lipid oxidation"/>
    <property type="evidence" value="ECO:0007669"/>
    <property type="project" value="InterPro"/>
</dbReference>
<evidence type="ECO:0000256" key="7">
    <source>
        <dbReference type="ARBA" id="ARBA00023002"/>
    </source>
</evidence>
<dbReference type="InterPro" id="IPR013819">
    <property type="entry name" value="LipOase_C"/>
</dbReference>
<dbReference type="GO" id="GO:0046872">
    <property type="term" value="F:metal ion binding"/>
    <property type="evidence" value="ECO:0007669"/>
    <property type="project" value="UniProtKB-KW"/>
</dbReference>
<feature type="region of interest" description="Disordered" evidence="9">
    <location>
        <begin position="1"/>
        <end position="35"/>
    </location>
</feature>
<sequence length="751" mass="86290">MSGSYPRWTSDLILAPPANGDHAEQRKLDPSHVPPSEIDPLIVDSLLTEHATQIAHYRQRLARNELKGHRNLTALRPKFNFYKDDANDEATYQQVQATFAQLYDRVEKTADLHLCNSGVEQIWPRPLSLREKNSSYQWKIYYNEPTDEIPWYPPHLELIPWKDRNWLTSIFNFFGLAETSLIFWVAQGPLGMEVPNILDFIPASWAEDAITWVLRYINGSVHDAAMQEPNMEAFETYNREHRKTGTDIAQGENLGLLKDWYSDRRFAEQSFTGANPTTIKRITPNLLNEFRAAAHEQKLSTWEERLAQDSAFFVQDFSHLRHAIDVDARKELRYAGAANQCNWACASVTLFQLHDDGRLHPIAIVIDYKQSMKDSVTIFNKSYDPREPTATDEIIPEERDDWPWRYAKTCAQVSDWMFHEVGVHLTRAHFIEEAVIVATHRTVPENHIVFKLLNPHWYKTLSLNAGARATLVPRVITELVGLEPSELYKLVRYEYNNFDFVNSYVPRDLANRGFSDIVDGLSADRYKNYAYAKNALSMWRCIRSYVKAMLQTSYGLDEKLADARVEADDSIRNWCKEIQLYAGITSFPKIRSLNDLCDAITMSIHIAAPFHSAVNYLQNFYLAFVPAKPPALAKGLPQTLEELSKYQENDLMQALPIGRQRQWMLATQLPWLLSFKPAGSSNLITLAQSQQKVNWGNTTEDREAIAAICKKFEGDLLQLESEFKETSDKMDIGRIPYKVMNPEATARSILI</sequence>
<dbReference type="EMBL" id="KZ680225">
    <property type="protein sequence ID" value="PTB62118.1"/>
    <property type="molecule type" value="Genomic_DNA"/>
</dbReference>
<evidence type="ECO:0000313" key="11">
    <source>
        <dbReference type="EMBL" id="PTB62118.1"/>
    </source>
</evidence>
<dbReference type="GeneID" id="36603929"/>
<keyword evidence="5" id="KW-0479">Metal-binding</keyword>
<evidence type="ECO:0000256" key="6">
    <source>
        <dbReference type="ARBA" id="ARBA00022964"/>
    </source>
</evidence>
<dbReference type="EC" id="1.13.11.45" evidence="3"/>
<feature type="domain" description="Lipoxygenase" evidence="10">
    <location>
        <begin position="260"/>
        <end position="751"/>
    </location>
</feature>
<evidence type="ECO:0000256" key="3">
    <source>
        <dbReference type="ARBA" id="ARBA00013178"/>
    </source>
</evidence>
<evidence type="ECO:0000256" key="2">
    <source>
        <dbReference type="ARBA" id="ARBA00001936"/>
    </source>
</evidence>
<dbReference type="PANTHER" id="PTHR11771">
    <property type="entry name" value="LIPOXYGENASE"/>
    <property type="match status" value="1"/>
</dbReference>
<keyword evidence="6" id="KW-0223">Dioxygenase</keyword>